<protein>
    <recommendedName>
        <fullName evidence="3">Lipoprotein</fullName>
    </recommendedName>
</protein>
<reference evidence="1 2" key="1">
    <citation type="submission" date="2020-08" db="EMBL/GenBank/DDBJ databases">
        <title>Croceimicrobium hydrocarbonivorans gen. nov., sp. nov., a novel marine bacterium isolated from a bacterial consortium that degrades polyethylene terephthalate.</title>
        <authorList>
            <person name="Liu R."/>
        </authorList>
    </citation>
    <scope>NUCLEOTIDE SEQUENCE [LARGE SCALE GENOMIC DNA]</scope>
    <source>
        <strain evidence="1 2">A20-9</strain>
    </source>
</reference>
<gene>
    <name evidence="1" type="ORF">H4K34_04630</name>
</gene>
<evidence type="ECO:0000313" key="1">
    <source>
        <dbReference type="EMBL" id="QNR25128.1"/>
    </source>
</evidence>
<sequence length="210" mass="24044">MNKLLTLVSILTTLTFISCGQPDPNKQIDEGTVKDNTYTSEEIGWTIKIPDGWTVINQEQTQANNERGLNALEETLENEIDLSGLKNLIGFQKNQFNIFQSSSEPFELEYDGEWEENNAALKEVIYTTYLNQGMRADSSATTTEEIDGLEFQRFSFTIYSPKGEVIMKQTMYSRLINGFDFGVNLNYNNDEDKEIMLEAWKNSTFKKQHG</sequence>
<accession>A0A7H0VHD0</accession>
<evidence type="ECO:0008006" key="3">
    <source>
        <dbReference type="Google" id="ProtNLM"/>
    </source>
</evidence>
<dbReference type="AlphaFoldDB" id="A0A7H0VHD0"/>
<evidence type="ECO:0000313" key="2">
    <source>
        <dbReference type="Proteomes" id="UP000516305"/>
    </source>
</evidence>
<name>A0A7H0VHD0_9FLAO</name>
<keyword evidence="2" id="KW-1185">Reference proteome</keyword>
<dbReference type="RefSeq" id="WP_210759653.1">
    <property type="nucleotide sequence ID" value="NZ_CP060139.1"/>
</dbReference>
<organism evidence="1 2">
    <name type="scientific">Croceimicrobium hydrocarbonivorans</name>
    <dbReference type="NCBI Taxonomy" id="2761580"/>
    <lineage>
        <taxon>Bacteria</taxon>
        <taxon>Pseudomonadati</taxon>
        <taxon>Bacteroidota</taxon>
        <taxon>Flavobacteriia</taxon>
        <taxon>Flavobacteriales</taxon>
        <taxon>Owenweeksiaceae</taxon>
        <taxon>Croceimicrobium</taxon>
    </lineage>
</organism>
<dbReference type="KEGG" id="chyd:H4K34_04630"/>
<dbReference type="EMBL" id="CP060139">
    <property type="protein sequence ID" value="QNR25128.1"/>
    <property type="molecule type" value="Genomic_DNA"/>
</dbReference>
<proteinExistence type="predicted"/>
<dbReference type="PROSITE" id="PS51257">
    <property type="entry name" value="PROKAR_LIPOPROTEIN"/>
    <property type="match status" value="1"/>
</dbReference>
<dbReference type="Proteomes" id="UP000516305">
    <property type="component" value="Chromosome"/>
</dbReference>